<proteinExistence type="predicted"/>
<evidence type="ECO:0000313" key="2">
    <source>
        <dbReference type="Proteomes" id="UP001549366"/>
    </source>
</evidence>
<comment type="caution">
    <text evidence="1">The sequence shown here is derived from an EMBL/GenBank/DDBJ whole genome shotgun (WGS) entry which is preliminary data.</text>
</comment>
<evidence type="ECO:0008006" key="3">
    <source>
        <dbReference type="Google" id="ProtNLM"/>
    </source>
</evidence>
<gene>
    <name evidence="1" type="ORF">V5J35_004053</name>
</gene>
<sequence>MNYKVSTLLLIFSLLFPDCLFATIDVTWLFSRNGKTEKIIITQYSGIDKTFRYYLPGSSRSRSDHVAPETLAGSEKEPDLLRYMMQYLPRESLFMAGSNRFSTPVFDYGSVSFRLPLFPIGLLPGFSFSYRPLRVEGVGSLHNTVLVHLRAVREPTVKLSDSERKEIRLKSSASGATELRSVASDSNELELMSSVTAPRVVRDQTVPESDIPESVCTVVISYLHGRYQIFLIKGFINSAQIQDIIHLAVRGRASLEHTYYHTTLDEDHFHTLLGLDISDLWVDEPDGDIESGGCGCSCSGSEEAKE</sequence>
<keyword evidence="2" id="KW-1185">Reference proteome</keyword>
<evidence type="ECO:0000313" key="1">
    <source>
        <dbReference type="EMBL" id="MET4758861.1"/>
    </source>
</evidence>
<name>A0ABV2SM61_9GAMM</name>
<accession>A0ABV2SM61</accession>
<dbReference type="Proteomes" id="UP001549366">
    <property type="component" value="Unassembled WGS sequence"/>
</dbReference>
<protein>
    <recommendedName>
        <fullName evidence="3">Lipoprotein</fullName>
    </recommendedName>
</protein>
<reference evidence="1 2" key="1">
    <citation type="submission" date="2024-06" db="EMBL/GenBank/DDBJ databases">
        <title>Genomic Encyclopedia of Type Strains, Phase V (KMG-V): Genome sequencing to study the core and pangenomes of soil and plant-associated prokaryotes.</title>
        <authorList>
            <person name="Whitman W."/>
        </authorList>
    </citation>
    <scope>NUCLEOTIDE SEQUENCE [LARGE SCALE GENOMIC DNA]</scope>
    <source>
        <strain evidence="1 2">NE40</strain>
    </source>
</reference>
<dbReference type="EMBL" id="JBEWTB010000002">
    <property type="protein sequence ID" value="MET4758861.1"/>
    <property type="molecule type" value="Genomic_DNA"/>
</dbReference>
<organism evidence="1 2">
    <name type="scientific">Endozoicomonas lisbonensis</name>
    <dbReference type="NCBI Taxonomy" id="3120522"/>
    <lineage>
        <taxon>Bacteria</taxon>
        <taxon>Pseudomonadati</taxon>
        <taxon>Pseudomonadota</taxon>
        <taxon>Gammaproteobacteria</taxon>
        <taxon>Oceanospirillales</taxon>
        <taxon>Endozoicomonadaceae</taxon>
        <taxon>Endozoicomonas</taxon>
    </lineage>
</organism>
<dbReference type="RefSeq" id="WP_354008909.1">
    <property type="nucleotide sequence ID" value="NZ_JBEWTA010000001.1"/>
</dbReference>